<dbReference type="SMART" id="SM00235">
    <property type="entry name" value="ZnMc"/>
    <property type="match status" value="1"/>
</dbReference>
<dbReference type="SUPFAM" id="SSF55486">
    <property type="entry name" value="Metalloproteases ('zincins'), catalytic domain"/>
    <property type="match status" value="1"/>
</dbReference>
<dbReference type="eggNOG" id="COG5549">
    <property type="taxonomic scope" value="Bacteria"/>
</dbReference>
<sequence length="235" mass="26005">MADSNLTHYCVAISQGPQTANDRAALLNESQWEQDEVIRVKFLQGSPALRDRVRAMAERWTGPGMAQLTFEWVDDSAEADVRIAFVEGDGSWSYLGIQCREIPTSQPTMNYGWIDADSPDDEVQRVVLHEFGHALGLIHEHQNPQGGIDWNEPAVIADLSKPPNSWTIEQIRHNVLDHYPPDEVTATDVDGLSIMMYPIPASWTNDGFSADLNHDLSEKDVAFIASIYGGAAASV</sequence>
<accession>F5XQ22</accession>
<dbReference type="Gene3D" id="3.40.390.10">
    <property type="entry name" value="Collagenase (Catalytic Domain)"/>
    <property type="match status" value="1"/>
</dbReference>
<evidence type="ECO:0000313" key="2">
    <source>
        <dbReference type="EMBL" id="BAK36853.1"/>
    </source>
</evidence>
<dbReference type="EMBL" id="AP012204">
    <property type="protein sequence ID" value="BAK36853.1"/>
    <property type="molecule type" value="Genomic_DNA"/>
</dbReference>
<dbReference type="InterPro" id="IPR006026">
    <property type="entry name" value="Peptidase_Metallo"/>
</dbReference>
<dbReference type="GO" id="GO:0006508">
    <property type="term" value="P:proteolysis"/>
    <property type="evidence" value="ECO:0007669"/>
    <property type="project" value="InterPro"/>
</dbReference>
<dbReference type="KEGG" id="mph:MLP_38390"/>
<dbReference type="Proteomes" id="UP000007947">
    <property type="component" value="Chromosome"/>
</dbReference>
<keyword evidence="3" id="KW-1185">Reference proteome</keyword>
<dbReference type="HOGENOM" id="CLU_073571_0_0_11"/>
<reference evidence="2 3" key="1">
    <citation type="submission" date="2011-05" db="EMBL/GenBank/DDBJ databases">
        <title>Whole genome sequence of Microlunatus phosphovorus NM-1.</title>
        <authorList>
            <person name="Hosoyama A."/>
            <person name="Sasaki K."/>
            <person name="Harada T."/>
            <person name="Igarashi R."/>
            <person name="Kawakoshi A."/>
            <person name="Sasagawa M."/>
            <person name="Fukada J."/>
            <person name="Nakamura S."/>
            <person name="Katano Y."/>
            <person name="Hanada S."/>
            <person name="Kamagata Y."/>
            <person name="Nakamura N."/>
            <person name="Yamazaki S."/>
            <person name="Fujita N."/>
        </authorList>
    </citation>
    <scope>NUCLEOTIDE SEQUENCE [LARGE SCALE GENOMIC DNA]</scope>
    <source>
        <strain evidence="3">ATCC 700054 / DSM 10555 / JCM 9379 / NBRC 101784 / NCIMB 13414 / VKM Ac-1990 / NM-1</strain>
    </source>
</reference>
<dbReference type="STRING" id="1032480.MLP_38390"/>
<dbReference type="InterPro" id="IPR024079">
    <property type="entry name" value="MetalloPept_cat_dom_sf"/>
</dbReference>
<dbReference type="RefSeq" id="WP_013864695.1">
    <property type="nucleotide sequence ID" value="NC_015635.1"/>
</dbReference>
<protein>
    <recommendedName>
        <fullName evidence="1">Peptidase metallopeptidase domain-containing protein</fullName>
    </recommendedName>
</protein>
<evidence type="ECO:0000313" key="3">
    <source>
        <dbReference type="Proteomes" id="UP000007947"/>
    </source>
</evidence>
<name>F5XQ22_MICPN</name>
<proteinExistence type="predicted"/>
<dbReference type="GO" id="GO:0008237">
    <property type="term" value="F:metallopeptidase activity"/>
    <property type="evidence" value="ECO:0007669"/>
    <property type="project" value="InterPro"/>
</dbReference>
<feature type="domain" description="Peptidase metallopeptidase" evidence="1">
    <location>
        <begin position="28"/>
        <end position="181"/>
    </location>
</feature>
<dbReference type="GO" id="GO:0008270">
    <property type="term" value="F:zinc ion binding"/>
    <property type="evidence" value="ECO:0007669"/>
    <property type="project" value="InterPro"/>
</dbReference>
<organism evidence="2 3">
    <name type="scientific">Microlunatus phosphovorus (strain ATCC 700054 / DSM 10555 / JCM 9379 / NBRC 101784 / NCIMB 13414 / VKM Ac-1990 / NM-1)</name>
    <dbReference type="NCBI Taxonomy" id="1032480"/>
    <lineage>
        <taxon>Bacteria</taxon>
        <taxon>Bacillati</taxon>
        <taxon>Actinomycetota</taxon>
        <taxon>Actinomycetes</taxon>
        <taxon>Propionibacteriales</taxon>
        <taxon>Propionibacteriaceae</taxon>
        <taxon>Microlunatus</taxon>
    </lineage>
</organism>
<evidence type="ECO:0000259" key="1">
    <source>
        <dbReference type="SMART" id="SM00235"/>
    </source>
</evidence>
<dbReference type="AlphaFoldDB" id="F5XQ22"/>
<gene>
    <name evidence="2" type="ordered locus">MLP_38390</name>
</gene>